<keyword evidence="2" id="KW-1133">Transmembrane helix</keyword>
<dbReference type="PANTHER" id="PTHR34977:SF1">
    <property type="entry name" value="UPF0337 PROTEIN YJBJ"/>
    <property type="match status" value="1"/>
</dbReference>
<organism evidence="4 5">
    <name type="scientific">Lacipirellula limnantheis</name>
    <dbReference type="NCBI Taxonomy" id="2528024"/>
    <lineage>
        <taxon>Bacteria</taxon>
        <taxon>Pseudomonadati</taxon>
        <taxon>Planctomycetota</taxon>
        <taxon>Planctomycetia</taxon>
        <taxon>Pirellulales</taxon>
        <taxon>Lacipirellulaceae</taxon>
        <taxon>Lacipirellula</taxon>
    </lineage>
</organism>
<evidence type="ECO:0000256" key="1">
    <source>
        <dbReference type="ARBA" id="ARBA00009129"/>
    </source>
</evidence>
<dbReference type="Pfam" id="PF05532">
    <property type="entry name" value="CsbD"/>
    <property type="match status" value="1"/>
</dbReference>
<comment type="similarity">
    <text evidence="1">Belongs to the UPF0337 (CsbD) family.</text>
</comment>
<evidence type="ECO:0000313" key="5">
    <source>
        <dbReference type="Proteomes" id="UP000317909"/>
    </source>
</evidence>
<dbReference type="InterPro" id="IPR050423">
    <property type="entry name" value="UPF0337_stress_rsp"/>
</dbReference>
<keyword evidence="2" id="KW-0472">Membrane</keyword>
<feature type="domain" description="CsbD-like" evidence="3">
    <location>
        <begin position="8"/>
        <end position="57"/>
    </location>
</feature>
<proteinExistence type="inferred from homology"/>
<dbReference type="PANTHER" id="PTHR34977">
    <property type="entry name" value="UPF0337 PROTEIN YJBJ"/>
    <property type="match status" value="1"/>
</dbReference>
<dbReference type="Gene3D" id="1.10.1470.10">
    <property type="entry name" value="YjbJ"/>
    <property type="match status" value="1"/>
</dbReference>
<evidence type="ECO:0000259" key="3">
    <source>
        <dbReference type="Pfam" id="PF05532"/>
    </source>
</evidence>
<dbReference type="Proteomes" id="UP000317909">
    <property type="component" value="Chromosome"/>
</dbReference>
<gene>
    <name evidence="4" type="ORF">I41_47090</name>
</gene>
<protein>
    <recommendedName>
        <fullName evidence="3">CsbD-like domain-containing protein</fullName>
    </recommendedName>
</protein>
<dbReference type="SUPFAM" id="SSF69047">
    <property type="entry name" value="Hypothetical protein YjbJ"/>
    <property type="match status" value="1"/>
</dbReference>
<name>A0A517U4F1_9BACT</name>
<dbReference type="KEGG" id="llh:I41_47090"/>
<dbReference type="InterPro" id="IPR008462">
    <property type="entry name" value="CsbD"/>
</dbReference>
<feature type="transmembrane region" description="Helical" evidence="2">
    <location>
        <begin position="119"/>
        <end position="137"/>
    </location>
</feature>
<dbReference type="InterPro" id="IPR036629">
    <property type="entry name" value="YjbJ_sf"/>
</dbReference>
<evidence type="ECO:0000256" key="2">
    <source>
        <dbReference type="SAM" id="Phobius"/>
    </source>
</evidence>
<keyword evidence="2" id="KW-0812">Transmembrane</keyword>
<keyword evidence="5" id="KW-1185">Reference proteome</keyword>
<evidence type="ECO:0000313" key="4">
    <source>
        <dbReference type="EMBL" id="QDT75498.1"/>
    </source>
</evidence>
<reference evidence="4 5" key="1">
    <citation type="submission" date="2019-02" db="EMBL/GenBank/DDBJ databases">
        <title>Deep-cultivation of Planctomycetes and their phenomic and genomic characterization uncovers novel biology.</title>
        <authorList>
            <person name="Wiegand S."/>
            <person name="Jogler M."/>
            <person name="Boedeker C."/>
            <person name="Pinto D."/>
            <person name="Vollmers J."/>
            <person name="Rivas-Marin E."/>
            <person name="Kohn T."/>
            <person name="Peeters S.H."/>
            <person name="Heuer A."/>
            <person name="Rast P."/>
            <person name="Oberbeckmann S."/>
            <person name="Bunk B."/>
            <person name="Jeske O."/>
            <person name="Meyerdierks A."/>
            <person name="Storesund J.E."/>
            <person name="Kallscheuer N."/>
            <person name="Luecker S."/>
            <person name="Lage O.M."/>
            <person name="Pohl T."/>
            <person name="Merkel B.J."/>
            <person name="Hornburger P."/>
            <person name="Mueller R.-W."/>
            <person name="Bruemmer F."/>
            <person name="Labrenz M."/>
            <person name="Spormann A.M."/>
            <person name="Op den Camp H."/>
            <person name="Overmann J."/>
            <person name="Amann R."/>
            <person name="Jetten M.S.M."/>
            <person name="Mascher T."/>
            <person name="Medema M.H."/>
            <person name="Devos D.P."/>
            <person name="Kaster A.-K."/>
            <person name="Ovreas L."/>
            <person name="Rohde M."/>
            <person name="Galperin M.Y."/>
            <person name="Jogler C."/>
        </authorList>
    </citation>
    <scope>NUCLEOTIDE SEQUENCE [LARGE SCALE GENOMIC DNA]</scope>
    <source>
        <strain evidence="4 5">I41</strain>
    </source>
</reference>
<dbReference type="EMBL" id="CP036339">
    <property type="protein sequence ID" value="QDT75498.1"/>
    <property type="molecule type" value="Genomic_DNA"/>
</dbReference>
<dbReference type="RefSeq" id="WP_145435190.1">
    <property type="nucleotide sequence ID" value="NZ_CP036339.1"/>
</dbReference>
<dbReference type="AlphaFoldDB" id="A0A517U4F1"/>
<accession>A0A517U4F1</accession>
<sequence>MAFNQQTLEGNWNEIKGKLHERWGELSNDDLQKARGSVDQLVGMIQKKTGEARERVEQYLSEVASGGASGVSKVAEAVRGYAGTAAESLGDVRGRAGDAVRGGYVQTERMIQQRPIESLAVGFGAGLITGVVLGLVMRSR</sequence>
<dbReference type="OrthoDB" id="278198at2"/>